<evidence type="ECO:0000313" key="1">
    <source>
        <dbReference type="EMBL" id="TXG61988.1"/>
    </source>
</evidence>
<dbReference type="AlphaFoldDB" id="A0A5C7HYY4"/>
<dbReference type="PANTHER" id="PTHR33108">
    <property type="entry name" value="OS01G0745000 PROTEIN"/>
    <property type="match status" value="1"/>
</dbReference>
<evidence type="ECO:0008006" key="3">
    <source>
        <dbReference type="Google" id="ProtNLM"/>
    </source>
</evidence>
<dbReference type="Pfam" id="PF07911">
    <property type="entry name" value="DUF1677"/>
    <property type="match status" value="1"/>
</dbReference>
<keyword evidence="2" id="KW-1185">Reference proteome</keyword>
<reference evidence="2" key="1">
    <citation type="journal article" date="2019" name="Gigascience">
        <title>De novo genome assembly of the endangered Acer yangbiense, a plant species with extremely small populations endemic to Yunnan Province, China.</title>
        <authorList>
            <person name="Yang J."/>
            <person name="Wariss H.M."/>
            <person name="Tao L."/>
            <person name="Zhang R."/>
            <person name="Yun Q."/>
            <person name="Hollingsworth P."/>
            <person name="Dao Z."/>
            <person name="Luo G."/>
            <person name="Guo H."/>
            <person name="Ma Y."/>
            <person name="Sun W."/>
        </authorList>
    </citation>
    <scope>NUCLEOTIDE SEQUENCE [LARGE SCALE GENOMIC DNA]</scope>
    <source>
        <strain evidence="2">cv. Malutang</strain>
    </source>
</reference>
<protein>
    <recommendedName>
        <fullName evidence="3">DUF1677 domain-containing protein</fullName>
    </recommendedName>
</protein>
<proteinExistence type="predicted"/>
<gene>
    <name evidence="1" type="ORF">EZV62_013351</name>
</gene>
<dbReference type="Proteomes" id="UP000323000">
    <property type="component" value="Chromosome 5"/>
</dbReference>
<sequence>MNDQQSLRKTVSDVSTEIDRYTVLQTTSIFDDHEAGVVLMQAECECCGIREDCTQNYIAKIKGSHSGKWVCGLCCVAVEERLMRAPKTAIHEAVSSHMDFCQKFNTNRLNPKLSLTSAMREIAKKSCENRNSNNNNYLSKLSRSTSCVTKIHLH</sequence>
<name>A0A5C7HYY4_9ROSI</name>
<dbReference type="PANTHER" id="PTHR33108:SF14">
    <property type="entry name" value="OS01G0745000 PROTEIN"/>
    <property type="match status" value="1"/>
</dbReference>
<evidence type="ECO:0000313" key="2">
    <source>
        <dbReference type="Proteomes" id="UP000323000"/>
    </source>
</evidence>
<organism evidence="1 2">
    <name type="scientific">Acer yangbiense</name>
    <dbReference type="NCBI Taxonomy" id="1000413"/>
    <lineage>
        <taxon>Eukaryota</taxon>
        <taxon>Viridiplantae</taxon>
        <taxon>Streptophyta</taxon>
        <taxon>Embryophyta</taxon>
        <taxon>Tracheophyta</taxon>
        <taxon>Spermatophyta</taxon>
        <taxon>Magnoliopsida</taxon>
        <taxon>eudicotyledons</taxon>
        <taxon>Gunneridae</taxon>
        <taxon>Pentapetalae</taxon>
        <taxon>rosids</taxon>
        <taxon>malvids</taxon>
        <taxon>Sapindales</taxon>
        <taxon>Sapindaceae</taxon>
        <taxon>Hippocastanoideae</taxon>
        <taxon>Acereae</taxon>
        <taxon>Acer</taxon>
    </lineage>
</organism>
<accession>A0A5C7HYY4</accession>
<comment type="caution">
    <text evidence="1">The sequence shown here is derived from an EMBL/GenBank/DDBJ whole genome shotgun (WGS) entry which is preliminary data.</text>
</comment>
<dbReference type="OrthoDB" id="678173at2759"/>
<dbReference type="InterPro" id="IPR012876">
    <property type="entry name" value="DUF1677_pln"/>
</dbReference>
<dbReference type="EMBL" id="VAHF01000005">
    <property type="protein sequence ID" value="TXG61988.1"/>
    <property type="molecule type" value="Genomic_DNA"/>
</dbReference>